<reference evidence="1 2" key="1">
    <citation type="submission" date="2023-04" db="EMBL/GenBank/DDBJ databases">
        <title>Complete genome sequence of Alisedimentitalea scapharcae.</title>
        <authorList>
            <person name="Rong J.-C."/>
            <person name="Yi M.-L."/>
            <person name="Zhao Q."/>
        </authorList>
    </citation>
    <scope>NUCLEOTIDE SEQUENCE [LARGE SCALE GENOMIC DNA]</scope>
    <source>
        <strain evidence="1 2">KCTC 42119</strain>
        <plasmid evidence="1 2">unnamed2</plasmid>
    </source>
</reference>
<evidence type="ECO:0000313" key="1">
    <source>
        <dbReference type="EMBL" id="WZK91372.1"/>
    </source>
</evidence>
<protein>
    <submittedName>
        <fullName evidence="1">DUF1826 domain-containing protein</fullName>
    </submittedName>
</protein>
<dbReference type="Proteomes" id="UP001623232">
    <property type="component" value="Plasmid unnamed2"/>
</dbReference>
<keyword evidence="1" id="KW-0614">Plasmid</keyword>
<dbReference type="EMBL" id="CP123586">
    <property type="protein sequence ID" value="WZK91372.1"/>
    <property type="molecule type" value="Genomic_DNA"/>
</dbReference>
<accession>A0ABZ2Y137</accession>
<evidence type="ECO:0000313" key="2">
    <source>
        <dbReference type="Proteomes" id="UP001623232"/>
    </source>
</evidence>
<dbReference type="InterPro" id="IPR014955">
    <property type="entry name" value="DUF1826"/>
</dbReference>
<proteinExistence type="predicted"/>
<dbReference type="Pfam" id="PF08856">
    <property type="entry name" value="DUF1826"/>
    <property type="match status" value="1"/>
</dbReference>
<dbReference type="RefSeq" id="WP_343211598.1">
    <property type="nucleotide sequence ID" value="NZ_CP123586.1"/>
</dbReference>
<sequence>MNIATSISADQPAGVSVVRDARGLESFRDSACAATLWDRAASPDAISWFAGLDADTLPCGRVVVLANAVGETAQHLCDISGMPKGQQCDWLIDDIASLAQRFSDLMQSAYLQLRLEAVATNACRKFHLDAIMGRLVCTYRGTGTQYGTSVSGKEPEHIFTVPTGAPILLRGTRWPPKPEMGLLHRSPPIEGTGETRLVLVLDPIFDLETAE</sequence>
<gene>
    <name evidence="1" type="ORF">QEZ52_22495</name>
</gene>
<geneLocation type="plasmid" evidence="1 2">
    <name>unnamed2</name>
</geneLocation>
<organism evidence="1 2">
    <name type="scientific">Aliisedimentitalea scapharcae</name>
    <dbReference type="NCBI Taxonomy" id="1524259"/>
    <lineage>
        <taxon>Bacteria</taxon>
        <taxon>Pseudomonadati</taxon>
        <taxon>Pseudomonadota</taxon>
        <taxon>Alphaproteobacteria</taxon>
        <taxon>Rhodobacterales</taxon>
        <taxon>Roseobacteraceae</taxon>
        <taxon>Aliisedimentitalea</taxon>
    </lineage>
</organism>
<keyword evidence="2" id="KW-1185">Reference proteome</keyword>
<name>A0ABZ2Y137_9RHOB</name>